<dbReference type="FunFam" id="3.40.50.300:FF:000772">
    <property type="entry name" value="ATP-dependent DNA helicase Q4"/>
    <property type="match status" value="1"/>
</dbReference>
<dbReference type="Proteomes" id="UP000436088">
    <property type="component" value="Unassembled WGS sequence"/>
</dbReference>
<evidence type="ECO:0000256" key="11">
    <source>
        <dbReference type="ARBA" id="ARBA00034808"/>
    </source>
</evidence>
<dbReference type="GO" id="GO:0005634">
    <property type="term" value="C:nucleus"/>
    <property type="evidence" value="ECO:0007669"/>
    <property type="project" value="UniProtKB-SubCell"/>
</dbReference>
<dbReference type="GO" id="GO:0003677">
    <property type="term" value="F:DNA binding"/>
    <property type="evidence" value="ECO:0007669"/>
    <property type="project" value="UniProtKB-KW"/>
</dbReference>
<evidence type="ECO:0000256" key="3">
    <source>
        <dbReference type="ARBA" id="ARBA00022741"/>
    </source>
</evidence>
<dbReference type="InterPro" id="IPR027417">
    <property type="entry name" value="P-loop_NTPase"/>
</dbReference>
<keyword evidence="5" id="KW-0347">Helicase</keyword>
<dbReference type="PANTHER" id="PTHR13710:SF108">
    <property type="entry name" value="ATP-DEPENDENT DNA HELICASE Q4"/>
    <property type="match status" value="1"/>
</dbReference>
<keyword evidence="6" id="KW-0067">ATP-binding</keyword>
<keyword evidence="13" id="KW-1133">Transmembrane helix</keyword>
<evidence type="ECO:0000313" key="17">
    <source>
        <dbReference type="Proteomes" id="UP000436088"/>
    </source>
</evidence>
<dbReference type="GO" id="GO:0005694">
    <property type="term" value="C:chromosome"/>
    <property type="evidence" value="ECO:0007669"/>
    <property type="project" value="TreeGrafter"/>
</dbReference>
<dbReference type="InterPro" id="IPR014001">
    <property type="entry name" value="Helicase_ATP-bd"/>
</dbReference>
<dbReference type="PANTHER" id="PTHR13710">
    <property type="entry name" value="DNA HELICASE RECQ FAMILY MEMBER"/>
    <property type="match status" value="1"/>
</dbReference>
<dbReference type="PROSITE" id="PS51192">
    <property type="entry name" value="HELICASE_ATP_BIND_1"/>
    <property type="match status" value="1"/>
</dbReference>
<evidence type="ECO:0000256" key="2">
    <source>
        <dbReference type="ARBA" id="ARBA00005446"/>
    </source>
</evidence>
<dbReference type="InterPro" id="IPR001650">
    <property type="entry name" value="Helicase_C-like"/>
</dbReference>
<dbReference type="GO" id="GO:0009378">
    <property type="term" value="F:four-way junction helicase activity"/>
    <property type="evidence" value="ECO:0007669"/>
    <property type="project" value="TreeGrafter"/>
</dbReference>
<name>A0A6A2ZFM9_HIBSY</name>
<dbReference type="GO" id="GO:0016787">
    <property type="term" value="F:hydrolase activity"/>
    <property type="evidence" value="ECO:0007669"/>
    <property type="project" value="UniProtKB-KW"/>
</dbReference>
<evidence type="ECO:0000256" key="9">
    <source>
        <dbReference type="ARBA" id="ARBA00023242"/>
    </source>
</evidence>
<evidence type="ECO:0000256" key="12">
    <source>
        <dbReference type="ARBA" id="ARBA00049360"/>
    </source>
</evidence>
<keyword evidence="17" id="KW-1185">Reference proteome</keyword>
<accession>A0A6A2ZFM9</accession>
<dbReference type="GO" id="GO:0005524">
    <property type="term" value="F:ATP binding"/>
    <property type="evidence" value="ECO:0007669"/>
    <property type="project" value="UniProtKB-KW"/>
</dbReference>
<protein>
    <recommendedName>
        <fullName evidence="11">DNA 3'-5' helicase</fullName>
        <ecNumber evidence="11">5.6.2.4</ecNumber>
    </recommendedName>
</protein>
<evidence type="ECO:0000256" key="7">
    <source>
        <dbReference type="ARBA" id="ARBA00023125"/>
    </source>
</evidence>
<feature type="transmembrane region" description="Helical" evidence="13">
    <location>
        <begin position="630"/>
        <end position="652"/>
    </location>
</feature>
<dbReference type="GO" id="GO:0043138">
    <property type="term" value="F:3'-5' DNA helicase activity"/>
    <property type="evidence" value="ECO:0007669"/>
    <property type="project" value="UniProtKB-EC"/>
</dbReference>
<comment type="similarity">
    <text evidence="2">Belongs to the helicase family. RecQ subfamily.</text>
</comment>
<comment type="caution">
    <text evidence="16">The sequence shown here is derived from an EMBL/GenBank/DDBJ whole genome shotgun (WGS) entry which is preliminary data.</text>
</comment>
<feature type="domain" description="Helicase C-terminal" evidence="15">
    <location>
        <begin position="194"/>
        <end position="374"/>
    </location>
</feature>
<evidence type="ECO:0000313" key="16">
    <source>
        <dbReference type="EMBL" id="KAE8690821.1"/>
    </source>
</evidence>
<keyword evidence="8" id="KW-0413">Isomerase</keyword>
<comment type="subcellular location">
    <subcellularLocation>
        <location evidence="1">Nucleus</location>
    </subcellularLocation>
</comment>
<dbReference type="PROSITE" id="PS51194">
    <property type="entry name" value="HELICASE_CTER"/>
    <property type="match status" value="1"/>
</dbReference>
<feature type="transmembrane region" description="Helical" evidence="13">
    <location>
        <begin position="42"/>
        <end position="65"/>
    </location>
</feature>
<comment type="catalytic activity">
    <reaction evidence="10">
        <text>Couples ATP hydrolysis with the unwinding of duplex DNA by translocating in the 3'-5' direction.</text>
        <dbReference type="EC" id="5.6.2.4"/>
    </reaction>
</comment>
<proteinExistence type="inferred from homology"/>
<evidence type="ECO:0000256" key="8">
    <source>
        <dbReference type="ARBA" id="ARBA00023235"/>
    </source>
</evidence>
<reference evidence="16" key="1">
    <citation type="submission" date="2019-09" db="EMBL/GenBank/DDBJ databases">
        <title>Draft genome information of white flower Hibiscus syriacus.</title>
        <authorList>
            <person name="Kim Y.-M."/>
        </authorList>
    </citation>
    <scope>NUCLEOTIDE SEQUENCE [LARGE SCALE GENOMIC DNA]</scope>
    <source>
        <strain evidence="16">YM2019G1</strain>
    </source>
</reference>
<dbReference type="InterPro" id="IPR003832">
    <property type="entry name" value="DUF212"/>
</dbReference>
<evidence type="ECO:0000256" key="13">
    <source>
        <dbReference type="SAM" id="Phobius"/>
    </source>
</evidence>
<evidence type="ECO:0000259" key="15">
    <source>
        <dbReference type="PROSITE" id="PS51194"/>
    </source>
</evidence>
<keyword evidence="13" id="KW-0472">Membrane</keyword>
<organism evidence="16 17">
    <name type="scientific">Hibiscus syriacus</name>
    <name type="common">Rose of Sharon</name>
    <dbReference type="NCBI Taxonomy" id="106335"/>
    <lineage>
        <taxon>Eukaryota</taxon>
        <taxon>Viridiplantae</taxon>
        <taxon>Streptophyta</taxon>
        <taxon>Embryophyta</taxon>
        <taxon>Tracheophyta</taxon>
        <taxon>Spermatophyta</taxon>
        <taxon>Magnoliopsida</taxon>
        <taxon>eudicotyledons</taxon>
        <taxon>Gunneridae</taxon>
        <taxon>Pentapetalae</taxon>
        <taxon>rosids</taxon>
        <taxon>malvids</taxon>
        <taxon>Malvales</taxon>
        <taxon>Malvaceae</taxon>
        <taxon>Malvoideae</taxon>
        <taxon>Hibiscus</taxon>
    </lineage>
</organism>
<evidence type="ECO:0000256" key="5">
    <source>
        <dbReference type="ARBA" id="ARBA00022806"/>
    </source>
</evidence>
<evidence type="ECO:0000256" key="10">
    <source>
        <dbReference type="ARBA" id="ARBA00034617"/>
    </source>
</evidence>
<dbReference type="EMBL" id="VEPZ02001150">
    <property type="protein sequence ID" value="KAE8690821.1"/>
    <property type="molecule type" value="Genomic_DNA"/>
</dbReference>
<dbReference type="GO" id="GO:0005737">
    <property type="term" value="C:cytoplasm"/>
    <property type="evidence" value="ECO:0007669"/>
    <property type="project" value="TreeGrafter"/>
</dbReference>
<sequence length="653" mass="71167">MRTCMYGYDSFRDGQLEAIKMVLAGKSTMLVLPTGAGKSLCYQIPAVVLPGVTLVVSPLVALMIYQLKQLPPMIPGGLLSSSQGPEEAAETLKMIQEGSIKVLFVSPERLLNADILTIFSGTSFVSLVVADEAHCLSEWSHNFRPSYMRMTASLLRAKLNAECILAMTATATTTTLSSVMPALEISSTNLIQKAQDEGYAKVDKVLSCFGSSKHYCLLQISVLTSQAISNFYLPWILQSQTDEISRVTIVENAGKGSQPHTGVVLCQQDQSDVVATVAFGMGLDKRDVGAVIHYSLPESLEEYVQVDMCSLTVRRLAVVDEMGDCLIDISFLMMPHITSDGVDEFSVNKFLRQIFADDANSHLKVCSLVKESASRKFDMKEEVMLTLLTHLELGETQYLHLLPQLNVTCILNFHRTSPMSLADKDPAVSAILRNSAVFEVDVCEKTHDCNVAQQTTCLQNKILDYFKGDNNPSVLDKMGHNSPFLRADIKVFLQSNSNVKFTPRAIARIMHGTGSPAYPSSTWSRTHFWYNERRWDFKQLVASGGMPSSHSATVVALATAIGVQEGFGGALFATALILASIVMYDATGVRLHAGRQAQVLNQIVCELPAEHPLAESRPLRELLGHTPPQVTAGGLFGAITAAAGHLIMLAAAR</sequence>
<keyword evidence="7" id="KW-0238">DNA-binding</keyword>
<dbReference type="Pfam" id="PF02681">
    <property type="entry name" value="DUF212"/>
    <property type="match status" value="1"/>
</dbReference>
<gene>
    <name evidence="16" type="ORF">F3Y22_tig00110893pilonHSYRG00575</name>
</gene>
<feature type="domain" description="Helicase ATP-binding" evidence="14">
    <location>
        <begin position="19"/>
        <end position="189"/>
    </location>
</feature>
<evidence type="ECO:0000259" key="14">
    <source>
        <dbReference type="PROSITE" id="PS51192"/>
    </source>
</evidence>
<dbReference type="InterPro" id="IPR011545">
    <property type="entry name" value="DEAD/DEAH_box_helicase_dom"/>
</dbReference>
<keyword evidence="9" id="KW-0539">Nucleus</keyword>
<dbReference type="SUPFAM" id="SSF52540">
    <property type="entry name" value="P-loop containing nucleoside triphosphate hydrolases"/>
    <property type="match status" value="2"/>
</dbReference>
<keyword evidence="13" id="KW-0812">Transmembrane</keyword>
<dbReference type="SMART" id="SM00487">
    <property type="entry name" value="DEXDc"/>
    <property type="match status" value="1"/>
</dbReference>
<dbReference type="AlphaFoldDB" id="A0A6A2ZFM9"/>
<dbReference type="EC" id="5.6.2.4" evidence="11"/>
<comment type="catalytic activity">
    <reaction evidence="12">
        <text>ATP + H2O = ADP + phosphate + H(+)</text>
        <dbReference type="Rhea" id="RHEA:13065"/>
        <dbReference type="ChEBI" id="CHEBI:15377"/>
        <dbReference type="ChEBI" id="CHEBI:15378"/>
        <dbReference type="ChEBI" id="CHEBI:30616"/>
        <dbReference type="ChEBI" id="CHEBI:43474"/>
        <dbReference type="ChEBI" id="CHEBI:456216"/>
    </reaction>
</comment>
<dbReference type="Gene3D" id="3.40.50.300">
    <property type="entry name" value="P-loop containing nucleotide triphosphate hydrolases"/>
    <property type="match status" value="2"/>
</dbReference>
<keyword evidence="3" id="KW-0547">Nucleotide-binding</keyword>
<evidence type="ECO:0000256" key="6">
    <source>
        <dbReference type="ARBA" id="ARBA00022840"/>
    </source>
</evidence>
<keyword evidence="4" id="KW-0378">Hydrolase</keyword>
<dbReference type="GO" id="GO:0000724">
    <property type="term" value="P:double-strand break repair via homologous recombination"/>
    <property type="evidence" value="ECO:0007669"/>
    <property type="project" value="TreeGrafter"/>
</dbReference>
<evidence type="ECO:0000256" key="4">
    <source>
        <dbReference type="ARBA" id="ARBA00022801"/>
    </source>
</evidence>
<dbReference type="Pfam" id="PF00270">
    <property type="entry name" value="DEAD"/>
    <property type="match status" value="1"/>
</dbReference>
<evidence type="ECO:0000256" key="1">
    <source>
        <dbReference type="ARBA" id="ARBA00004123"/>
    </source>
</evidence>